<keyword evidence="1" id="KW-0812">Transmembrane</keyword>
<dbReference type="AlphaFoldDB" id="A0A075G582"/>
<evidence type="ECO:0000313" key="2">
    <source>
        <dbReference type="EMBL" id="AIE98599.1"/>
    </source>
</evidence>
<keyword evidence="1" id="KW-1133">Transmembrane helix</keyword>
<feature type="transmembrane region" description="Helical" evidence="1">
    <location>
        <begin position="163"/>
        <end position="182"/>
    </location>
</feature>
<proteinExistence type="predicted"/>
<protein>
    <submittedName>
        <fullName evidence="2">Uncharacterized protein</fullName>
    </submittedName>
</protein>
<evidence type="ECO:0000256" key="1">
    <source>
        <dbReference type="SAM" id="Phobius"/>
    </source>
</evidence>
<sequence>MAEYITKYPKTISFLDVVCGSLKGIVNIDNRSNVEQLHVVVKKNANELLKIFLHEGFTKVKFEHKQPFQIGNGLSLKLKKPWEMHVRFVKLKKELIAIHAEVEVSRDYLQHLFCQRTPVIYEIENMLNKYEIDYKVWNNKIKKYVQTVFDNYKIKLVTPNLPVFAWKPMLFVIGTIGAMYLWKYLDTVL</sequence>
<dbReference type="EMBL" id="KF900539">
    <property type="protein sequence ID" value="AIE98599.1"/>
    <property type="molecule type" value="Genomic_DNA"/>
</dbReference>
<keyword evidence="1" id="KW-0472">Membrane</keyword>
<accession>A0A075G582</accession>
<organism evidence="2">
    <name type="scientific">uncultured marine thaumarchaeote KM3_06_B06</name>
    <dbReference type="NCBI Taxonomy" id="1455974"/>
    <lineage>
        <taxon>Archaea</taxon>
        <taxon>Nitrososphaerota</taxon>
        <taxon>environmental samples</taxon>
    </lineage>
</organism>
<reference evidence="2" key="1">
    <citation type="journal article" date="2014" name="Genome Biol. Evol.">
        <title>Pangenome evidence for extensive interdomain horizontal transfer affecting lineage core and shell genes in uncultured planktonic thaumarchaeota and euryarchaeota.</title>
        <authorList>
            <person name="Deschamps P."/>
            <person name="Zivanovic Y."/>
            <person name="Moreira D."/>
            <person name="Rodriguez-Valera F."/>
            <person name="Lopez-Garcia P."/>
        </authorList>
    </citation>
    <scope>NUCLEOTIDE SEQUENCE</scope>
</reference>
<name>A0A075G582_9ARCH</name>